<dbReference type="KEGG" id="ppai:E1956_13970"/>
<accession>A0A4V1AZ63</accession>
<organism evidence="1 2">
    <name type="scientific">Paraburkholderia pallida</name>
    <dbReference type="NCBI Taxonomy" id="2547399"/>
    <lineage>
        <taxon>Bacteria</taxon>
        <taxon>Pseudomonadati</taxon>
        <taxon>Pseudomonadota</taxon>
        <taxon>Betaproteobacteria</taxon>
        <taxon>Burkholderiales</taxon>
        <taxon>Burkholderiaceae</taxon>
        <taxon>Paraburkholderia</taxon>
    </lineage>
</organism>
<dbReference type="AlphaFoldDB" id="A0A4V1AZ63"/>
<proteinExistence type="predicted"/>
<name>A0A4V1AZ63_9BURK</name>
<gene>
    <name evidence="1" type="ORF">E1956_13970</name>
</gene>
<evidence type="ECO:0000313" key="1">
    <source>
        <dbReference type="EMBL" id="QBQ98172.1"/>
    </source>
</evidence>
<reference evidence="1 2" key="1">
    <citation type="submission" date="2019-03" db="EMBL/GenBank/DDBJ databases">
        <title>Paraburkholderia sp. 7MH5, isolated from subtropical forest soil.</title>
        <authorList>
            <person name="Gao Z.-H."/>
            <person name="Qiu L.-H."/>
        </authorList>
    </citation>
    <scope>NUCLEOTIDE SEQUENCE [LARGE SCALE GENOMIC DNA]</scope>
    <source>
        <strain evidence="1 2">7MH5</strain>
    </source>
</reference>
<dbReference type="Proteomes" id="UP000295727">
    <property type="component" value="Chromosome 1"/>
</dbReference>
<evidence type="ECO:0000313" key="2">
    <source>
        <dbReference type="Proteomes" id="UP000295727"/>
    </source>
</evidence>
<protein>
    <submittedName>
        <fullName evidence="1">Uncharacterized protein</fullName>
    </submittedName>
</protein>
<dbReference type="EMBL" id="CP038148">
    <property type="protein sequence ID" value="QBQ98172.1"/>
    <property type="molecule type" value="Genomic_DNA"/>
</dbReference>
<dbReference type="RefSeq" id="WP_134749745.1">
    <property type="nucleotide sequence ID" value="NZ_CP038148.1"/>
</dbReference>
<sequence length="143" mass="15967">MTTPFDDVLDAFEQAARSVPGFNGHAWVEREEKIDREEMPAALILPGEMVPVDLGGDTTAMNFIVKVLVFIGGERPSRRFYPLAADLHQELTWNVALQRLLAELPAPAMGEAEYDNHDGFTGIFQIRYALRLPVERSNISQPA</sequence>
<keyword evidence="2" id="KW-1185">Reference proteome</keyword>